<name>A0A8T1C234_9STRA</name>
<evidence type="ECO:0000313" key="2">
    <source>
        <dbReference type="EMBL" id="KAG3211230.1"/>
    </source>
</evidence>
<evidence type="ECO:0000313" key="3">
    <source>
        <dbReference type="Proteomes" id="UP000736787"/>
    </source>
</evidence>
<dbReference type="EMBL" id="RCMK01000825">
    <property type="protein sequence ID" value="KAG2910987.1"/>
    <property type="molecule type" value="Genomic_DNA"/>
</dbReference>
<sequence>METMAVNAVGRDMLLHASLLRALWGWIVQVDMREVLSTLSGARPFNTETLMVS</sequence>
<dbReference type="EMBL" id="RCMV01000983">
    <property type="protein sequence ID" value="KAG3211230.1"/>
    <property type="molecule type" value="Genomic_DNA"/>
</dbReference>
<organism evidence="1 3">
    <name type="scientific">Phytophthora cactorum</name>
    <dbReference type="NCBI Taxonomy" id="29920"/>
    <lineage>
        <taxon>Eukaryota</taxon>
        <taxon>Sar</taxon>
        <taxon>Stramenopiles</taxon>
        <taxon>Oomycota</taxon>
        <taxon>Peronosporomycetes</taxon>
        <taxon>Peronosporales</taxon>
        <taxon>Peronosporaceae</taxon>
        <taxon>Phytophthora</taxon>
    </lineage>
</organism>
<gene>
    <name evidence="1" type="ORF">PC117_g19253</name>
    <name evidence="2" type="ORF">PC129_g17798</name>
</gene>
<comment type="caution">
    <text evidence="1">The sequence shown here is derived from an EMBL/GenBank/DDBJ whole genome shotgun (WGS) entry which is preliminary data.</text>
</comment>
<accession>A0A8T1C234</accession>
<protein>
    <submittedName>
        <fullName evidence="1">Uncharacterized protein</fullName>
    </submittedName>
</protein>
<proteinExistence type="predicted"/>
<dbReference type="Proteomes" id="UP000760860">
    <property type="component" value="Unassembled WGS sequence"/>
</dbReference>
<reference evidence="1" key="1">
    <citation type="submission" date="2018-10" db="EMBL/GenBank/DDBJ databases">
        <title>Effector identification in a new, highly contiguous assembly of the strawberry crown rot pathogen Phytophthora cactorum.</title>
        <authorList>
            <person name="Armitage A.D."/>
            <person name="Nellist C.F."/>
            <person name="Bates H."/>
            <person name="Vickerstaff R.J."/>
            <person name="Harrison R.J."/>
        </authorList>
    </citation>
    <scope>NUCLEOTIDE SEQUENCE</scope>
    <source>
        <strain evidence="1">4040</strain>
        <strain evidence="2">P421</strain>
    </source>
</reference>
<evidence type="ECO:0000313" key="1">
    <source>
        <dbReference type="EMBL" id="KAG2910987.1"/>
    </source>
</evidence>
<dbReference type="AlphaFoldDB" id="A0A8T1C234"/>
<dbReference type="Proteomes" id="UP000736787">
    <property type="component" value="Unassembled WGS sequence"/>
</dbReference>